<accession>A0A841LUZ8</accession>
<dbReference type="InterPro" id="IPR010621">
    <property type="entry name" value="DUF1214"/>
</dbReference>
<evidence type="ECO:0000259" key="1">
    <source>
        <dbReference type="Pfam" id="PF06742"/>
    </source>
</evidence>
<comment type="caution">
    <text evidence="2">The sequence shown here is derived from an EMBL/GenBank/DDBJ whole genome shotgun (WGS) entry which is preliminary data.</text>
</comment>
<feature type="domain" description="DUF1214" evidence="1">
    <location>
        <begin position="76"/>
        <end position="174"/>
    </location>
</feature>
<dbReference type="EMBL" id="JACIIU010000002">
    <property type="protein sequence ID" value="MBB6260327.1"/>
    <property type="molecule type" value="Genomic_DNA"/>
</dbReference>
<gene>
    <name evidence="2" type="ORF">FHS77_000851</name>
</gene>
<protein>
    <recommendedName>
        <fullName evidence="1">DUF1214 domain-containing protein</fullName>
    </recommendedName>
</protein>
<reference evidence="2 3" key="1">
    <citation type="submission" date="2020-08" db="EMBL/GenBank/DDBJ databases">
        <title>Genomic Encyclopedia of Type Strains, Phase IV (KMG-IV): sequencing the most valuable type-strain genomes for metagenomic binning, comparative biology and taxonomic classification.</title>
        <authorList>
            <person name="Goeker M."/>
        </authorList>
    </citation>
    <scope>NUCLEOTIDE SEQUENCE [LARGE SCALE GENOMIC DNA]</scope>
    <source>
        <strain evidence="2 3">DSM 22336</strain>
    </source>
</reference>
<sequence>MRLMLHNLLFILLALIVALGGGIWSARWALDHFGGFSELATGEWISYPLAGSPQADPYAKARSARLGNLSLGAAEGLIFYARTSSDGKALERGCTYLMSGTSPNARFWTLFATDNNGKLLSNNKDLPTSLLSSNVVQQNAGHFDITISPQAHGNNWLSINGRGQFTLVMTLYDTPVASSASFSEIPMPRITALRDGGKC</sequence>
<keyword evidence="3" id="KW-1185">Reference proteome</keyword>
<dbReference type="SUPFAM" id="SSF160935">
    <property type="entry name" value="VPA0735-like"/>
    <property type="match status" value="1"/>
</dbReference>
<dbReference type="PIRSF" id="PIRSF009471">
    <property type="entry name" value="UCP009471"/>
    <property type="match status" value="1"/>
</dbReference>
<dbReference type="Proteomes" id="UP000555393">
    <property type="component" value="Unassembled WGS sequence"/>
</dbReference>
<dbReference type="AlphaFoldDB" id="A0A841LUZ8"/>
<organism evidence="2 3">
    <name type="scientific">Paenochrobactrum gallinarii</name>
    <dbReference type="NCBI Taxonomy" id="643673"/>
    <lineage>
        <taxon>Bacteria</taxon>
        <taxon>Pseudomonadati</taxon>
        <taxon>Pseudomonadota</taxon>
        <taxon>Alphaproteobacteria</taxon>
        <taxon>Hyphomicrobiales</taxon>
        <taxon>Brucellaceae</taxon>
        <taxon>Paenochrobactrum</taxon>
    </lineage>
</organism>
<dbReference type="RefSeq" id="WP_246431212.1">
    <property type="nucleotide sequence ID" value="NZ_JACIIU010000002.1"/>
</dbReference>
<dbReference type="Pfam" id="PF06742">
    <property type="entry name" value="DUF1214"/>
    <property type="match status" value="1"/>
</dbReference>
<name>A0A841LUZ8_9HYPH</name>
<dbReference type="InterPro" id="IPR037049">
    <property type="entry name" value="DUF1214_C_sf"/>
</dbReference>
<dbReference type="InterPro" id="IPR012038">
    <property type="entry name" value="UCP009471"/>
</dbReference>
<evidence type="ECO:0000313" key="2">
    <source>
        <dbReference type="EMBL" id="MBB6260327.1"/>
    </source>
</evidence>
<proteinExistence type="predicted"/>
<dbReference type="Gene3D" id="2.60.120.600">
    <property type="entry name" value="Domain of unknown function DUF1214, C-terminal domain"/>
    <property type="match status" value="1"/>
</dbReference>
<evidence type="ECO:0000313" key="3">
    <source>
        <dbReference type="Proteomes" id="UP000555393"/>
    </source>
</evidence>